<dbReference type="EMBL" id="JAHQXF010000001">
    <property type="protein sequence ID" value="MBV0923094.1"/>
    <property type="molecule type" value="Genomic_DNA"/>
</dbReference>
<dbReference type="Pfam" id="PF24035">
    <property type="entry name" value="DUF7344"/>
    <property type="match status" value="1"/>
</dbReference>
<proteinExistence type="predicted"/>
<name>A0A8J7Y7G4_9EURY</name>
<organism evidence="3 4">
    <name type="scientific">Haloarcula limicola</name>
    <dbReference type="NCBI Taxonomy" id="1429915"/>
    <lineage>
        <taxon>Archaea</taxon>
        <taxon>Methanobacteriati</taxon>
        <taxon>Methanobacteriota</taxon>
        <taxon>Stenosarchaea group</taxon>
        <taxon>Halobacteria</taxon>
        <taxon>Halobacteriales</taxon>
        <taxon>Haloarculaceae</taxon>
        <taxon>Haloarcula</taxon>
    </lineage>
</organism>
<dbReference type="AlphaFoldDB" id="A0A8J7Y7G4"/>
<dbReference type="OrthoDB" id="241828at2157"/>
<accession>A0A8J7Y7G4</accession>
<evidence type="ECO:0000259" key="2">
    <source>
        <dbReference type="Pfam" id="PF24035"/>
    </source>
</evidence>
<feature type="domain" description="DUF7344" evidence="2">
    <location>
        <begin position="27"/>
        <end position="102"/>
    </location>
</feature>
<comment type="caution">
    <text evidence="3">The sequence shown here is derived from an EMBL/GenBank/DDBJ whole genome shotgun (WGS) entry which is preliminary data.</text>
</comment>
<evidence type="ECO:0000313" key="4">
    <source>
        <dbReference type="Proteomes" id="UP000766550"/>
    </source>
</evidence>
<keyword evidence="4" id="KW-1185">Reference proteome</keyword>
<dbReference type="Gene3D" id="1.10.10.10">
    <property type="entry name" value="Winged helix-like DNA-binding domain superfamily/Winged helix DNA-binding domain"/>
    <property type="match status" value="1"/>
</dbReference>
<evidence type="ECO:0000256" key="1">
    <source>
        <dbReference type="SAM" id="MobiDB-lite"/>
    </source>
</evidence>
<sequence>MSPEDDESPLRDGDSETGLLPDSDAIELLASRRRRTLLELLVDAGGPVTLESLATAIAQTERATGLGATPSHRIAVSLHHAHLPKLDAAGVVDYDRETNSVRYRGDERIETWLAAVDES</sequence>
<dbReference type="InterPro" id="IPR036388">
    <property type="entry name" value="WH-like_DNA-bd_sf"/>
</dbReference>
<dbReference type="RefSeq" id="WP_162316249.1">
    <property type="nucleotide sequence ID" value="NZ_JAHQXF010000001.1"/>
</dbReference>
<gene>
    <name evidence="3" type="ORF">KTS45_02680</name>
</gene>
<protein>
    <recommendedName>
        <fullName evidence="2">DUF7344 domain-containing protein</fullName>
    </recommendedName>
</protein>
<dbReference type="InterPro" id="IPR055768">
    <property type="entry name" value="DUF7344"/>
</dbReference>
<feature type="region of interest" description="Disordered" evidence="1">
    <location>
        <begin position="1"/>
        <end position="23"/>
    </location>
</feature>
<reference evidence="3 4" key="1">
    <citation type="submission" date="2021-06" db="EMBL/GenBank/DDBJ databases">
        <title>New haloarchaea isolates fom saline soil.</title>
        <authorList>
            <person name="Duran-Viseras A."/>
            <person name="Sanchez-Porro C.S."/>
            <person name="Ventosa A."/>
        </authorList>
    </citation>
    <scope>NUCLEOTIDE SEQUENCE [LARGE SCALE GENOMIC DNA]</scope>
    <source>
        <strain evidence="3 4">JCM 183640</strain>
    </source>
</reference>
<evidence type="ECO:0000313" key="3">
    <source>
        <dbReference type="EMBL" id="MBV0923094.1"/>
    </source>
</evidence>
<dbReference type="Proteomes" id="UP000766550">
    <property type="component" value="Unassembled WGS sequence"/>
</dbReference>